<dbReference type="InterPro" id="IPR029752">
    <property type="entry name" value="D-isomer_DH_CS1"/>
</dbReference>
<evidence type="ECO:0000259" key="4">
    <source>
        <dbReference type="Pfam" id="PF00389"/>
    </source>
</evidence>
<comment type="caution">
    <text evidence="6">The sequence shown here is derived from an EMBL/GenBank/DDBJ whole genome shotgun (WGS) entry which is preliminary data.</text>
</comment>
<dbReference type="Gene3D" id="3.40.50.720">
    <property type="entry name" value="NAD(P)-binding Rossmann-like Domain"/>
    <property type="match status" value="2"/>
</dbReference>
<evidence type="ECO:0000256" key="2">
    <source>
        <dbReference type="ARBA" id="ARBA00023002"/>
    </source>
</evidence>
<keyword evidence="2 3" id="KW-0560">Oxidoreductase</keyword>
<dbReference type="PROSITE" id="PS00065">
    <property type="entry name" value="D_2_HYDROXYACID_DH_1"/>
    <property type="match status" value="1"/>
</dbReference>
<dbReference type="Pfam" id="PF02826">
    <property type="entry name" value="2-Hacid_dh_C"/>
    <property type="match status" value="1"/>
</dbReference>
<dbReference type="EMBL" id="BSKO01000001">
    <property type="protein sequence ID" value="GLO67535.1"/>
    <property type="molecule type" value="Genomic_DNA"/>
</dbReference>
<dbReference type="SUPFAM" id="SSF52283">
    <property type="entry name" value="Formate/glycerate dehydrogenase catalytic domain-like"/>
    <property type="match status" value="1"/>
</dbReference>
<proteinExistence type="inferred from homology"/>
<dbReference type="InterPro" id="IPR006140">
    <property type="entry name" value="D-isomer_DH_NAD-bd"/>
</dbReference>
<dbReference type="InterPro" id="IPR029753">
    <property type="entry name" value="D-isomer_DH_CS"/>
</dbReference>
<dbReference type="PANTHER" id="PTHR10996:SF283">
    <property type="entry name" value="GLYOXYLATE_HYDROXYPYRUVATE REDUCTASE B"/>
    <property type="match status" value="1"/>
</dbReference>
<dbReference type="CDD" id="cd05301">
    <property type="entry name" value="GDH"/>
    <property type="match status" value="1"/>
</dbReference>
<keyword evidence="7" id="KW-1185">Reference proteome</keyword>
<reference evidence="6 7" key="1">
    <citation type="submission" date="2023-02" db="EMBL/GenBank/DDBJ databases">
        <title>Oceanobacillus kimchii IFOP_LL358 isolated form Alexandrium catenella lab strain.</title>
        <authorList>
            <person name="Gajardo G."/>
            <person name="Ueki S."/>
            <person name="Maruyama F."/>
        </authorList>
    </citation>
    <scope>NUCLEOTIDE SEQUENCE [LARGE SCALE GENOMIC DNA]</scope>
    <source>
        <strain evidence="6 7">IFOP_LL358</strain>
    </source>
</reference>
<evidence type="ECO:0000313" key="7">
    <source>
        <dbReference type="Proteomes" id="UP001275436"/>
    </source>
</evidence>
<feature type="domain" description="D-isomer specific 2-hydroxyacid dehydrogenase catalytic" evidence="4">
    <location>
        <begin position="6"/>
        <end position="318"/>
    </location>
</feature>
<feature type="domain" description="D-isomer specific 2-hydroxyacid dehydrogenase NAD-binding" evidence="5">
    <location>
        <begin position="107"/>
        <end position="286"/>
    </location>
</feature>
<evidence type="ECO:0000313" key="6">
    <source>
        <dbReference type="EMBL" id="GLO67535.1"/>
    </source>
</evidence>
<accession>A0ABQ5TM47</accession>
<evidence type="ECO:0000256" key="3">
    <source>
        <dbReference type="RuleBase" id="RU003719"/>
    </source>
</evidence>
<dbReference type="Proteomes" id="UP001275436">
    <property type="component" value="Unassembled WGS sequence"/>
</dbReference>
<dbReference type="PANTHER" id="PTHR10996">
    <property type="entry name" value="2-HYDROXYACID DEHYDROGENASE-RELATED"/>
    <property type="match status" value="1"/>
</dbReference>
<dbReference type="SUPFAM" id="SSF51735">
    <property type="entry name" value="NAD(P)-binding Rossmann-fold domains"/>
    <property type="match status" value="1"/>
</dbReference>
<dbReference type="InterPro" id="IPR050223">
    <property type="entry name" value="D-isomer_2-hydroxyacid_DH"/>
</dbReference>
<gene>
    <name evidence="6" type="ORF">MACH08_33190</name>
</gene>
<name>A0ABQ5TM47_9BACI</name>
<organism evidence="6 7">
    <name type="scientific">Oceanobacillus kimchii</name>
    <dbReference type="NCBI Taxonomy" id="746691"/>
    <lineage>
        <taxon>Bacteria</taxon>
        <taxon>Bacillati</taxon>
        <taxon>Bacillota</taxon>
        <taxon>Bacilli</taxon>
        <taxon>Bacillales</taxon>
        <taxon>Bacillaceae</taxon>
        <taxon>Oceanobacillus</taxon>
    </lineage>
</organism>
<dbReference type="PROSITE" id="PS00671">
    <property type="entry name" value="D_2_HYDROXYACID_DH_3"/>
    <property type="match status" value="1"/>
</dbReference>
<evidence type="ECO:0000256" key="1">
    <source>
        <dbReference type="ARBA" id="ARBA00005854"/>
    </source>
</evidence>
<evidence type="ECO:0000259" key="5">
    <source>
        <dbReference type="Pfam" id="PF02826"/>
    </source>
</evidence>
<protein>
    <submittedName>
        <fullName evidence="6">Bifunctional glyoxylate/hydroxypyruvate reductase B</fullName>
    </submittedName>
</protein>
<comment type="similarity">
    <text evidence="1 3">Belongs to the D-isomer specific 2-hydroxyacid dehydrogenase family.</text>
</comment>
<dbReference type="Pfam" id="PF00389">
    <property type="entry name" value="2-Hacid_dh"/>
    <property type="match status" value="1"/>
</dbReference>
<dbReference type="RefSeq" id="WP_077597082.1">
    <property type="nucleotide sequence ID" value="NZ_BSKO01000001.1"/>
</dbReference>
<dbReference type="InterPro" id="IPR036291">
    <property type="entry name" value="NAD(P)-bd_dom_sf"/>
</dbReference>
<dbReference type="InterPro" id="IPR006139">
    <property type="entry name" value="D-isomer_2_OHA_DH_cat_dom"/>
</dbReference>
<sequence length="334" mass="37435">MKREIILYKSIPNDLLEQLTNYFIVHQHQLKSEMDDYFISDLQRVEGIIGSKLRVDQQLLVQAPRLKIVTNMSVGYDNLDIEELTKRGIMATNTPDVLTDTVADMVLGLLLAASRRICELDQYVKLGRWDENIGEHLFGVDVHHKTLGIIGMGRIGLAIAERAHYGFKMKIVYHNRSTHSYAEKNLQANYASLEELLKVSDFILVMAPLVPETVKLIGEKEFSLMKETAIFLNGSRGELVDETALIHALQSKKILGAGLDVYEQEPISKDSPLLQMKNVVTLPHIGSATKDTRYQMAKLAVENLIKGLTGEVPPSLINPDVLKNNSKKENDSDG</sequence>